<dbReference type="GO" id="GO:0004623">
    <property type="term" value="F:phospholipase A2 activity"/>
    <property type="evidence" value="ECO:0007669"/>
    <property type="project" value="InterPro"/>
</dbReference>
<sequence length="133" mass="15164">LKKYSFSVVFSVIYRRILGFAGNLNWQCGSETLSKTISQAIVERDFSINNCCIDHDNCYDKQLGREHCDDILCACIDNATKPSDICNRENSPIFCKLVRLLGEEPYRQSAKKSILLKTSKSPQLCYLMIKSLK</sequence>
<protein>
    <submittedName>
        <fullName evidence="4">Phospholipase A(2)</fullName>
    </submittedName>
</protein>
<dbReference type="WBParaSite" id="DME_0000234901-mRNA-1">
    <property type="protein sequence ID" value="DME_0000234901-mRNA-1"/>
    <property type="gene ID" value="DME_0000234901"/>
</dbReference>
<gene>
    <name evidence="1" type="ORF">DME_LOCUS6709</name>
</gene>
<keyword evidence="3" id="KW-1185">Reference proteome</keyword>
<dbReference type="Proteomes" id="UP000038040">
    <property type="component" value="Unplaced"/>
</dbReference>
<dbReference type="Proteomes" id="UP000274756">
    <property type="component" value="Unassembled WGS sequence"/>
</dbReference>
<evidence type="ECO:0000313" key="4">
    <source>
        <dbReference type="WBParaSite" id="DME_0000234901-mRNA-1"/>
    </source>
</evidence>
<dbReference type="EMBL" id="UYYG01001156">
    <property type="protein sequence ID" value="VDN56736.1"/>
    <property type="molecule type" value="Genomic_DNA"/>
</dbReference>
<dbReference type="PANTHER" id="PTHR34228">
    <property type="entry name" value="PROTEIN CBG09474-RELATED"/>
    <property type="match status" value="1"/>
</dbReference>
<organism evidence="2 4">
    <name type="scientific">Dracunculus medinensis</name>
    <name type="common">Guinea worm</name>
    <dbReference type="NCBI Taxonomy" id="318479"/>
    <lineage>
        <taxon>Eukaryota</taxon>
        <taxon>Metazoa</taxon>
        <taxon>Ecdysozoa</taxon>
        <taxon>Nematoda</taxon>
        <taxon>Chromadorea</taxon>
        <taxon>Rhabditida</taxon>
        <taxon>Spirurina</taxon>
        <taxon>Dracunculoidea</taxon>
        <taxon>Dracunculidae</taxon>
        <taxon>Dracunculus</taxon>
    </lineage>
</organism>
<dbReference type="OrthoDB" id="5830494at2759"/>
<reference evidence="1 3" key="2">
    <citation type="submission" date="2018-11" db="EMBL/GenBank/DDBJ databases">
        <authorList>
            <consortium name="Pathogen Informatics"/>
        </authorList>
    </citation>
    <scope>NUCLEOTIDE SEQUENCE [LARGE SCALE GENOMIC DNA]</scope>
</reference>
<dbReference type="GO" id="GO:0006644">
    <property type="term" value="P:phospholipid metabolic process"/>
    <property type="evidence" value="ECO:0007669"/>
    <property type="project" value="InterPro"/>
</dbReference>
<name>A0A0N4U629_DRAME</name>
<dbReference type="GO" id="GO:0050482">
    <property type="term" value="P:arachidonate secretion"/>
    <property type="evidence" value="ECO:0007669"/>
    <property type="project" value="InterPro"/>
</dbReference>
<evidence type="ECO:0000313" key="1">
    <source>
        <dbReference type="EMBL" id="VDN56736.1"/>
    </source>
</evidence>
<evidence type="ECO:0000313" key="2">
    <source>
        <dbReference type="Proteomes" id="UP000038040"/>
    </source>
</evidence>
<reference evidence="4" key="1">
    <citation type="submission" date="2017-02" db="UniProtKB">
        <authorList>
            <consortium name="WormBaseParasite"/>
        </authorList>
    </citation>
    <scope>IDENTIFICATION</scope>
</reference>
<proteinExistence type="predicted"/>
<dbReference type="InterPro" id="IPR036444">
    <property type="entry name" value="PLipase_A2_dom_sf"/>
</dbReference>
<evidence type="ECO:0000313" key="3">
    <source>
        <dbReference type="Proteomes" id="UP000274756"/>
    </source>
</evidence>
<dbReference type="InterPro" id="IPR053322">
    <property type="entry name" value="PLA2-like"/>
</dbReference>
<dbReference type="SUPFAM" id="SSF48619">
    <property type="entry name" value="Phospholipase A2, PLA2"/>
    <property type="match status" value="1"/>
</dbReference>
<accession>A0A0N4U629</accession>
<dbReference type="AlphaFoldDB" id="A0A0N4U629"/>